<evidence type="ECO:0000256" key="1">
    <source>
        <dbReference type="SAM" id="Phobius"/>
    </source>
</evidence>
<keyword evidence="1" id="KW-0472">Membrane</keyword>
<keyword evidence="1" id="KW-1133">Transmembrane helix</keyword>
<dbReference type="AlphaFoldDB" id="A0A9P9WD88"/>
<sequence length="340" mass="37993">MRNPISVLREQYELAQFKLAHSRHPRAWGWLLAIVAIAVLGVIGMLPTQLASSYARAVLNTGGDGMKGLTGFMVSDPAIVYAIVVETNHQGIPPIDHDNGTSALHDAQRSLPLMSVDINATNLMSSPVLVVEDNTPSSSTLVLTNQLRQSDATTAPTAACQTQSSGIVNLAKNMDCNVNEPRLANTTTTRVAAREAQVQTSNCHCSVKSPYPEAWRNFQLWIAAWKELYVRLGNVTVLWRVQLANWLNPKVGDDFVRRLAKGCEKCELVRDLRHHNEQLRAGLQKATDLAAMQKELLYAQKHLIQQQRRQLYDADRFNVRWALQAKRLLRQSPCGTYYLE</sequence>
<protein>
    <recommendedName>
        <fullName evidence="4">Transmembrane protein</fullName>
    </recommendedName>
</protein>
<accession>A0A9P9WD88</accession>
<proteinExistence type="predicted"/>
<feature type="transmembrane region" description="Helical" evidence="1">
    <location>
        <begin position="27"/>
        <end position="46"/>
    </location>
</feature>
<name>A0A9P9WD88_9PEZI</name>
<dbReference type="Proteomes" id="UP000829685">
    <property type="component" value="Unassembled WGS sequence"/>
</dbReference>
<evidence type="ECO:0000313" key="3">
    <source>
        <dbReference type="Proteomes" id="UP000829685"/>
    </source>
</evidence>
<keyword evidence="1" id="KW-0812">Transmembrane</keyword>
<evidence type="ECO:0008006" key="4">
    <source>
        <dbReference type="Google" id="ProtNLM"/>
    </source>
</evidence>
<organism evidence="2 3">
    <name type="scientific">Neoarthrinium moseri</name>
    <dbReference type="NCBI Taxonomy" id="1658444"/>
    <lineage>
        <taxon>Eukaryota</taxon>
        <taxon>Fungi</taxon>
        <taxon>Dikarya</taxon>
        <taxon>Ascomycota</taxon>
        <taxon>Pezizomycotina</taxon>
        <taxon>Sordariomycetes</taxon>
        <taxon>Xylariomycetidae</taxon>
        <taxon>Amphisphaeriales</taxon>
        <taxon>Apiosporaceae</taxon>
        <taxon>Neoarthrinium</taxon>
    </lineage>
</organism>
<evidence type="ECO:0000313" key="2">
    <source>
        <dbReference type="EMBL" id="KAI1857946.1"/>
    </source>
</evidence>
<gene>
    <name evidence="2" type="ORF">JX265_010976</name>
</gene>
<comment type="caution">
    <text evidence="2">The sequence shown here is derived from an EMBL/GenBank/DDBJ whole genome shotgun (WGS) entry which is preliminary data.</text>
</comment>
<reference evidence="2" key="1">
    <citation type="submission" date="2021-03" db="EMBL/GenBank/DDBJ databases">
        <title>Revisited historic fungal species revealed as producer of novel bioactive compounds through whole genome sequencing and comparative genomics.</title>
        <authorList>
            <person name="Vignolle G.A."/>
            <person name="Hochenegger N."/>
            <person name="Mach R.L."/>
            <person name="Mach-Aigner A.R."/>
            <person name="Javad Rahimi M."/>
            <person name="Salim K.A."/>
            <person name="Chan C.M."/>
            <person name="Lim L.B.L."/>
            <person name="Cai F."/>
            <person name="Druzhinina I.S."/>
            <person name="U'Ren J.M."/>
            <person name="Derntl C."/>
        </authorList>
    </citation>
    <scope>NUCLEOTIDE SEQUENCE</scope>
    <source>
        <strain evidence="2">TUCIM 5799</strain>
    </source>
</reference>
<keyword evidence="3" id="KW-1185">Reference proteome</keyword>
<dbReference type="EMBL" id="JAFIMR010000038">
    <property type="protein sequence ID" value="KAI1857946.1"/>
    <property type="molecule type" value="Genomic_DNA"/>
</dbReference>